<dbReference type="EMBL" id="CADCVF010000020">
    <property type="protein sequence ID" value="CAA9450669.1"/>
    <property type="molecule type" value="Genomic_DNA"/>
</dbReference>
<accession>A0A6J4QU42</accession>
<feature type="non-terminal residue" evidence="1">
    <location>
        <position position="37"/>
    </location>
</feature>
<feature type="non-terminal residue" evidence="1">
    <location>
        <position position="1"/>
    </location>
</feature>
<protein>
    <submittedName>
        <fullName evidence="1">Uncharacterized protein</fullName>
    </submittedName>
</protein>
<proteinExistence type="predicted"/>
<name>A0A6J4QU42_9ACTN</name>
<organism evidence="1">
    <name type="scientific">uncultured Rubrobacteraceae bacterium</name>
    <dbReference type="NCBI Taxonomy" id="349277"/>
    <lineage>
        <taxon>Bacteria</taxon>
        <taxon>Bacillati</taxon>
        <taxon>Actinomycetota</taxon>
        <taxon>Rubrobacteria</taxon>
        <taxon>Rubrobacterales</taxon>
        <taxon>Rubrobacteraceae</taxon>
        <taxon>environmental samples</taxon>
    </lineage>
</organism>
<dbReference type="AlphaFoldDB" id="A0A6J4QU42"/>
<sequence>AYDDPRHQAQLRRGAGQALDLLIRHRGGGGRDPVWEV</sequence>
<reference evidence="1" key="1">
    <citation type="submission" date="2020-02" db="EMBL/GenBank/DDBJ databases">
        <authorList>
            <person name="Meier V. D."/>
        </authorList>
    </citation>
    <scope>NUCLEOTIDE SEQUENCE</scope>
    <source>
        <strain evidence="1">AVDCRST_MAG58</strain>
    </source>
</reference>
<evidence type="ECO:0000313" key="1">
    <source>
        <dbReference type="EMBL" id="CAA9450669.1"/>
    </source>
</evidence>
<gene>
    <name evidence="1" type="ORF">AVDCRST_MAG58-910</name>
</gene>